<feature type="region of interest" description="Disordered" evidence="1">
    <location>
        <begin position="1"/>
        <end position="48"/>
    </location>
</feature>
<sequence>MASSAKEVPAHGPESSPISLHPGLRPKRRNRARNTPKNLSRFASKETSEENESEGWSLLPVDVQSMILSKLSYKQLFQAKVISKCFNAHINSDGFLRYRVAVHPQEGMLTALHFSVVEHGGKYALWQCSGYDLTSNSWKKLPPFQLPLCLYPKLYKNHLICGAGGMFCISISTFSPGRDKIIVFNPLTGKRKELPRLNHPRNPVLMHMVMDPAGGFYKIIVAGSTMLGQEHLSKFTEVFDSRTSTWTTAQVLPGPQCCLNEYQVGVYRNGILYCIAFLEEKDAGRGVLAFSVDEGKWLPHLACPLPNATLVLNVVQLVDINGEVVLFSEVEHSSQTFNQERRIDILEEVISNTSSGQRRGKWRNVMLDRSKSWKSAHIYLCVPFEKEKFCIFNSSENTGVVCDLYSGKHIQSLCPPTWRDSVGMTCYSKNPLTFTFQASFGGNPFNQAYTSN</sequence>
<dbReference type="AlphaFoldDB" id="A0A8T0IR75"/>
<dbReference type="InterPro" id="IPR015915">
    <property type="entry name" value="Kelch-typ_b-propeller"/>
</dbReference>
<dbReference type="SUPFAM" id="SSF81383">
    <property type="entry name" value="F-box domain"/>
    <property type="match status" value="1"/>
</dbReference>
<gene>
    <name evidence="3" type="ORF">KC19_3G242400</name>
</gene>
<evidence type="ECO:0000256" key="1">
    <source>
        <dbReference type="SAM" id="MobiDB-lite"/>
    </source>
</evidence>
<dbReference type="InterPro" id="IPR001810">
    <property type="entry name" value="F-box_dom"/>
</dbReference>
<dbReference type="SMART" id="SM00256">
    <property type="entry name" value="FBOX"/>
    <property type="match status" value="1"/>
</dbReference>
<dbReference type="InterPro" id="IPR006527">
    <property type="entry name" value="F-box-assoc_dom_typ1"/>
</dbReference>
<dbReference type="SUPFAM" id="SSF117281">
    <property type="entry name" value="Kelch motif"/>
    <property type="match status" value="1"/>
</dbReference>
<keyword evidence="4" id="KW-1185">Reference proteome</keyword>
<evidence type="ECO:0000313" key="4">
    <source>
        <dbReference type="Proteomes" id="UP000822688"/>
    </source>
</evidence>
<dbReference type="InterPro" id="IPR036047">
    <property type="entry name" value="F-box-like_dom_sf"/>
</dbReference>
<feature type="domain" description="F-box" evidence="2">
    <location>
        <begin position="59"/>
        <end position="99"/>
    </location>
</feature>
<dbReference type="Gene3D" id="2.120.10.80">
    <property type="entry name" value="Kelch-type beta propeller"/>
    <property type="match status" value="1"/>
</dbReference>
<proteinExistence type="predicted"/>
<name>A0A8T0IR75_CERPU</name>
<evidence type="ECO:0000313" key="3">
    <source>
        <dbReference type="EMBL" id="KAG0584883.1"/>
    </source>
</evidence>
<evidence type="ECO:0000259" key="2">
    <source>
        <dbReference type="SMART" id="SM00256"/>
    </source>
</evidence>
<reference evidence="3" key="1">
    <citation type="submission" date="2020-06" db="EMBL/GenBank/DDBJ databases">
        <title>WGS assembly of Ceratodon purpureus strain R40.</title>
        <authorList>
            <person name="Carey S.B."/>
            <person name="Jenkins J."/>
            <person name="Shu S."/>
            <person name="Lovell J.T."/>
            <person name="Sreedasyam A."/>
            <person name="Maumus F."/>
            <person name="Tiley G.P."/>
            <person name="Fernandez-Pozo N."/>
            <person name="Barry K."/>
            <person name="Chen C."/>
            <person name="Wang M."/>
            <person name="Lipzen A."/>
            <person name="Daum C."/>
            <person name="Saski C.A."/>
            <person name="Payton A.C."/>
            <person name="Mcbreen J.C."/>
            <person name="Conrad R.E."/>
            <person name="Kollar L.M."/>
            <person name="Olsson S."/>
            <person name="Huttunen S."/>
            <person name="Landis J.B."/>
            <person name="Wickett N.J."/>
            <person name="Johnson M.G."/>
            <person name="Rensing S.A."/>
            <person name="Grimwood J."/>
            <person name="Schmutz J."/>
            <person name="Mcdaniel S.F."/>
        </authorList>
    </citation>
    <scope>NUCLEOTIDE SEQUENCE</scope>
    <source>
        <strain evidence="3">R40</strain>
    </source>
</reference>
<protein>
    <recommendedName>
        <fullName evidence="2">F-box domain-containing protein</fullName>
    </recommendedName>
</protein>
<accession>A0A8T0IR75</accession>
<dbReference type="InterPro" id="IPR050796">
    <property type="entry name" value="SCF_F-box_component"/>
</dbReference>
<dbReference type="PANTHER" id="PTHR31672:SF2">
    <property type="entry name" value="F-BOX DOMAIN-CONTAINING PROTEIN"/>
    <property type="match status" value="1"/>
</dbReference>
<dbReference type="PANTHER" id="PTHR31672">
    <property type="entry name" value="BNACNNG10540D PROTEIN"/>
    <property type="match status" value="1"/>
</dbReference>
<organism evidence="3 4">
    <name type="scientific">Ceratodon purpureus</name>
    <name type="common">Fire moss</name>
    <name type="synonym">Dicranum purpureum</name>
    <dbReference type="NCBI Taxonomy" id="3225"/>
    <lineage>
        <taxon>Eukaryota</taxon>
        <taxon>Viridiplantae</taxon>
        <taxon>Streptophyta</taxon>
        <taxon>Embryophyta</taxon>
        <taxon>Bryophyta</taxon>
        <taxon>Bryophytina</taxon>
        <taxon>Bryopsida</taxon>
        <taxon>Dicranidae</taxon>
        <taxon>Pseudoditrichales</taxon>
        <taxon>Ditrichaceae</taxon>
        <taxon>Ceratodon</taxon>
    </lineage>
</organism>
<dbReference type="EMBL" id="CM026423">
    <property type="protein sequence ID" value="KAG0584883.1"/>
    <property type="molecule type" value="Genomic_DNA"/>
</dbReference>
<feature type="compositionally biased region" description="Basic residues" evidence="1">
    <location>
        <begin position="24"/>
        <end position="34"/>
    </location>
</feature>
<dbReference type="Pfam" id="PF07734">
    <property type="entry name" value="FBA_1"/>
    <property type="match status" value="1"/>
</dbReference>
<comment type="caution">
    <text evidence="3">The sequence shown here is derived from an EMBL/GenBank/DDBJ whole genome shotgun (WGS) entry which is preliminary data.</text>
</comment>
<dbReference type="Pfam" id="PF00646">
    <property type="entry name" value="F-box"/>
    <property type="match status" value="1"/>
</dbReference>
<dbReference type="Proteomes" id="UP000822688">
    <property type="component" value="Chromosome 3"/>
</dbReference>